<dbReference type="InterPro" id="IPR009011">
    <property type="entry name" value="Man6P_isomerase_rcpt-bd_dom_sf"/>
</dbReference>
<proteinExistence type="predicted"/>
<keyword evidence="1" id="KW-0472">Membrane</keyword>
<name>A0A2B4SL67_STYPI</name>
<dbReference type="SUPFAM" id="SSF50911">
    <property type="entry name" value="Mannose 6-phosphate receptor domain"/>
    <property type="match status" value="1"/>
</dbReference>
<comment type="caution">
    <text evidence="3">The sequence shown here is derived from an EMBL/GenBank/DDBJ whole genome shotgun (WGS) entry which is preliminary data.</text>
</comment>
<feature type="signal peptide" evidence="2">
    <location>
        <begin position="1"/>
        <end position="20"/>
    </location>
</feature>
<reference evidence="4" key="1">
    <citation type="journal article" date="2017" name="bioRxiv">
        <title>Comparative analysis of the genomes of Stylophora pistillata and Acropora digitifera provides evidence for extensive differences between species of corals.</title>
        <authorList>
            <person name="Voolstra C.R."/>
            <person name="Li Y."/>
            <person name="Liew Y.J."/>
            <person name="Baumgarten S."/>
            <person name="Zoccola D."/>
            <person name="Flot J.-F."/>
            <person name="Tambutte S."/>
            <person name="Allemand D."/>
            <person name="Aranda M."/>
        </authorList>
    </citation>
    <scope>NUCLEOTIDE SEQUENCE [LARGE SCALE GENOMIC DNA]</scope>
</reference>
<keyword evidence="4" id="KW-1185">Reference proteome</keyword>
<gene>
    <name evidence="3" type="ORF">AWC38_SpisGene6081</name>
</gene>
<keyword evidence="1" id="KW-1133">Transmembrane helix</keyword>
<dbReference type="Proteomes" id="UP000225706">
    <property type="component" value="Unassembled WGS sequence"/>
</dbReference>
<dbReference type="PANTHER" id="PTHR15071">
    <property type="entry name" value="MANNOSE-6-PHOSPHATE RECEPTOR FAMILY MEMBER"/>
    <property type="match status" value="1"/>
</dbReference>
<feature type="transmembrane region" description="Helical" evidence="1">
    <location>
        <begin position="212"/>
        <end position="232"/>
    </location>
</feature>
<dbReference type="PANTHER" id="PTHR15071:SF0">
    <property type="entry name" value="MANNOSE 6-PHOSPHATE RECEPTOR-LIKE PROTEIN 1"/>
    <property type="match status" value="1"/>
</dbReference>
<accession>A0A2B4SL67</accession>
<keyword evidence="2" id="KW-0732">Signal</keyword>
<dbReference type="AlphaFoldDB" id="A0A2B4SL67"/>
<keyword evidence="1" id="KW-0812">Transmembrane</keyword>
<dbReference type="GO" id="GO:0000139">
    <property type="term" value="C:Golgi membrane"/>
    <property type="evidence" value="ECO:0007669"/>
    <property type="project" value="UniProtKB-SubCell"/>
</dbReference>
<evidence type="ECO:0000256" key="2">
    <source>
        <dbReference type="SAM" id="SignalP"/>
    </source>
</evidence>
<dbReference type="EMBL" id="LSMT01000070">
    <property type="protein sequence ID" value="PFX29165.1"/>
    <property type="molecule type" value="Genomic_DNA"/>
</dbReference>
<feature type="chain" id="PRO_5012880121" evidence="2">
    <location>
        <begin position="21"/>
        <end position="256"/>
    </location>
</feature>
<evidence type="ECO:0000313" key="4">
    <source>
        <dbReference type="Proteomes" id="UP000225706"/>
    </source>
</evidence>
<sequence>MNIKQFLGLILLWCINDCTGQGITIVNNCTCETFDGGMYSLMPLRRTDGKPRFLIPGKKYPGWRYTYNPCTPVDVGEHDPDADPHKICRDVAICKYAEIEKPREYFEVGLQKDIMCQINQEGQIELVYKTNDPSIDNPHSRVVFLCDESASEPDFEIVDEDNYIFSIKHYCACRNRCPALYGSAPDSSPGLVEAEVQLKTSTDAKNGIGTTLSVLGVAIGAIAAAVIGVALWRKFRDHRESQEAQHLVDYDEISLK</sequence>
<evidence type="ECO:0000256" key="1">
    <source>
        <dbReference type="SAM" id="Phobius"/>
    </source>
</evidence>
<dbReference type="OrthoDB" id="5971342at2759"/>
<evidence type="ECO:0000313" key="3">
    <source>
        <dbReference type="EMBL" id="PFX29165.1"/>
    </source>
</evidence>
<dbReference type="Gene3D" id="2.70.130.10">
    <property type="entry name" value="Mannose-6-phosphate receptor binding domain"/>
    <property type="match status" value="1"/>
</dbReference>
<organism evidence="3 4">
    <name type="scientific">Stylophora pistillata</name>
    <name type="common">Smooth cauliflower coral</name>
    <dbReference type="NCBI Taxonomy" id="50429"/>
    <lineage>
        <taxon>Eukaryota</taxon>
        <taxon>Metazoa</taxon>
        <taxon>Cnidaria</taxon>
        <taxon>Anthozoa</taxon>
        <taxon>Hexacorallia</taxon>
        <taxon>Scleractinia</taxon>
        <taxon>Astrocoeniina</taxon>
        <taxon>Pocilloporidae</taxon>
        <taxon>Stylophora</taxon>
    </lineage>
</organism>
<protein>
    <submittedName>
        <fullName evidence="3">Uncharacterized protein</fullName>
    </submittedName>
</protein>
<dbReference type="GO" id="GO:0005802">
    <property type="term" value="C:trans-Golgi network"/>
    <property type="evidence" value="ECO:0007669"/>
    <property type="project" value="TreeGrafter"/>
</dbReference>